<dbReference type="EMBL" id="JARLKZ010000021">
    <property type="protein sequence ID" value="MEC0243086.1"/>
    <property type="molecule type" value="Genomic_DNA"/>
</dbReference>
<dbReference type="InterPro" id="IPR001412">
    <property type="entry name" value="aa-tRNA-synth_I_CS"/>
</dbReference>
<proteinExistence type="inferred from homology"/>
<dbReference type="HAMAP" id="MF_00049_B">
    <property type="entry name" value="Leu_tRNA_synth_B"/>
    <property type="match status" value="1"/>
</dbReference>
<dbReference type="PRINTS" id="PR00985">
    <property type="entry name" value="TRNASYNTHLEU"/>
</dbReference>
<dbReference type="Gene3D" id="3.40.50.620">
    <property type="entry name" value="HUPs"/>
    <property type="match status" value="2"/>
</dbReference>
<keyword evidence="2 9" id="KW-0963">Cytoplasm</keyword>
<dbReference type="InterPro" id="IPR009008">
    <property type="entry name" value="Val/Leu/Ile-tRNA-synth_edit"/>
</dbReference>
<evidence type="ECO:0000259" key="11">
    <source>
        <dbReference type="Pfam" id="PF00133"/>
    </source>
</evidence>
<dbReference type="CDD" id="cd00812">
    <property type="entry name" value="LeuRS_core"/>
    <property type="match status" value="1"/>
</dbReference>
<dbReference type="InterPro" id="IPR025709">
    <property type="entry name" value="Leu_tRNA-synth_edit"/>
</dbReference>
<dbReference type="Pfam" id="PF08264">
    <property type="entry name" value="Anticodon_1"/>
    <property type="match status" value="1"/>
</dbReference>
<evidence type="ECO:0000256" key="4">
    <source>
        <dbReference type="ARBA" id="ARBA00022741"/>
    </source>
</evidence>
<name>A0ABU6GXD4_9BACL</name>
<comment type="catalytic activity">
    <reaction evidence="8 9">
        <text>tRNA(Leu) + L-leucine + ATP = L-leucyl-tRNA(Leu) + AMP + diphosphate</text>
        <dbReference type="Rhea" id="RHEA:11688"/>
        <dbReference type="Rhea" id="RHEA-COMP:9613"/>
        <dbReference type="Rhea" id="RHEA-COMP:9622"/>
        <dbReference type="ChEBI" id="CHEBI:30616"/>
        <dbReference type="ChEBI" id="CHEBI:33019"/>
        <dbReference type="ChEBI" id="CHEBI:57427"/>
        <dbReference type="ChEBI" id="CHEBI:78442"/>
        <dbReference type="ChEBI" id="CHEBI:78494"/>
        <dbReference type="ChEBI" id="CHEBI:456215"/>
        <dbReference type="EC" id="6.1.1.4"/>
    </reaction>
</comment>
<dbReference type="Proteomes" id="UP001344632">
    <property type="component" value="Unassembled WGS sequence"/>
</dbReference>
<evidence type="ECO:0000313" key="15">
    <source>
        <dbReference type="EMBL" id="MEC0243086.1"/>
    </source>
</evidence>
<feature type="binding site" evidence="9">
    <location>
        <position position="587"/>
    </location>
    <ligand>
        <name>ATP</name>
        <dbReference type="ChEBI" id="CHEBI:30616"/>
    </ligand>
</feature>
<evidence type="ECO:0000256" key="9">
    <source>
        <dbReference type="HAMAP-Rule" id="MF_00049"/>
    </source>
</evidence>
<feature type="domain" description="Methionyl/Valyl/Leucyl/Isoleucyl-tRNA synthetase anticodon-binding" evidence="12">
    <location>
        <begin position="665"/>
        <end position="774"/>
    </location>
</feature>
<reference evidence="15 16" key="1">
    <citation type="submission" date="2023-03" db="EMBL/GenBank/DDBJ databases">
        <title>Bacillus Genome Sequencing.</title>
        <authorList>
            <person name="Dunlap C."/>
        </authorList>
    </citation>
    <scope>NUCLEOTIDE SEQUENCE [LARGE SCALE GENOMIC DNA]</scope>
    <source>
        <strain evidence="15 16">BD-525</strain>
    </source>
</reference>
<keyword evidence="5 9" id="KW-0067">ATP-binding</keyword>
<dbReference type="GO" id="GO:0004823">
    <property type="term" value="F:leucine-tRNA ligase activity"/>
    <property type="evidence" value="ECO:0007669"/>
    <property type="project" value="UniProtKB-EC"/>
</dbReference>
<evidence type="ECO:0000313" key="16">
    <source>
        <dbReference type="Proteomes" id="UP001344632"/>
    </source>
</evidence>
<dbReference type="EC" id="6.1.1.4" evidence="9"/>
<accession>A0ABU6GXD4</accession>
<dbReference type="Gene3D" id="3.10.20.590">
    <property type="match status" value="1"/>
</dbReference>
<comment type="subcellular location">
    <subcellularLocation>
        <location evidence="9">Cytoplasm</location>
    </subcellularLocation>
</comment>
<dbReference type="InterPro" id="IPR015413">
    <property type="entry name" value="Methionyl/Leucyl_tRNA_Synth"/>
</dbReference>
<dbReference type="PROSITE" id="PS00178">
    <property type="entry name" value="AA_TRNA_LIGASE_I"/>
    <property type="match status" value="1"/>
</dbReference>
<dbReference type="Pfam" id="PF00133">
    <property type="entry name" value="tRNA-synt_1"/>
    <property type="match status" value="1"/>
</dbReference>
<keyword evidence="4 9" id="KW-0547">Nucleotide-binding</keyword>
<dbReference type="NCBIfam" id="TIGR00396">
    <property type="entry name" value="leuS_bact"/>
    <property type="match status" value="1"/>
</dbReference>
<dbReference type="RefSeq" id="WP_326090826.1">
    <property type="nucleotide sequence ID" value="NZ_JARLKZ010000021.1"/>
</dbReference>
<keyword evidence="6 9" id="KW-0648">Protein biosynthesis</keyword>
<dbReference type="PANTHER" id="PTHR43740:SF2">
    <property type="entry name" value="LEUCINE--TRNA LIGASE, MITOCHONDRIAL"/>
    <property type="match status" value="1"/>
</dbReference>
<keyword evidence="16" id="KW-1185">Reference proteome</keyword>
<dbReference type="Pfam" id="PF09334">
    <property type="entry name" value="tRNA-synt_1g"/>
    <property type="match status" value="1"/>
</dbReference>
<keyword evidence="3 9" id="KW-0436">Ligase</keyword>
<organism evidence="15 16">
    <name type="scientific">Paenibacillus dokdonensis</name>
    <dbReference type="NCBI Taxonomy" id="2567944"/>
    <lineage>
        <taxon>Bacteria</taxon>
        <taxon>Bacillati</taxon>
        <taxon>Bacillota</taxon>
        <taxon>Bacilli</taxon>
        <taxon>Bacillales</taxon>
        <taxon>Paenibacillaceae</taxon>
        <taxon>Paenibacillus</taxon>
    </lineage>
</organism>
<dbReference type="InterPro" id="IPR014729">
    <property type="entry name" value="Rossmann-like_a/b/a_fold"/>
</dbReference>
<feature type="domain" description="Leucyl-tRNA synthetase editing" evidence="14">
    <location>
        <begin position="227"/>
        <end position="407"/>
    </location>
</feature>
<feature type="short sequence motif" description="'KMSKS' region" evidence="9">
    <location>
        <begin position="584"/>
        <end position="588"/>
    </location>
</feature>
<dbReference type="SUPFAM" id="SSF47323">
    <property type="entry name" value="Anticodon-binding domain of a subclass of class I aminoacyl-tRNA synthetases"/>
    <property type="match status" value="1"/>
</dbReference>
<feature type="domain" description="Methionyl/Leucyl tRNA synthetase" evidence="13">
    <location>
        <begin position="47"/>
        <end position="178"/>
    </location>
</feature>
<evidence type="ECO:0000259" key="12">
    <source>
        <dbReference type="Pfam" id="PF08264"/>
    </source>
</evidence>
<evidence type="ECO:0000256" key="3">
    <source>
        <dbReference type="ARBA" id="ARBA00022598"/>
    </source>
</evidence>
<comment type="similarity">
    <text evidence="1 9 10">Belongs to the class-I aminoacyl-tRNA synthetase family.</text>
</comment>
<evidence type="ECO:0000256" key="6">
    <source>
        <dbReference type="ARBA" id="ARBA00022917"/>
    </source>
</evidence>
<evidence type="ECO:0000256" key="10">
    <source>
        <dbReference type="RuleBase" id="RU363035"/>
    </source>
</evidence>
<dbReference type="Gene3D" id="1.10.730.10">
    <property type="entry name" value="Isoleucyl-tRNA Synthetase, Domain 1"/>
    <property type="match status" value="1"/>
</dbReference>
<dbReference type="Pfam" id="PF13603">
    <property type="entry name" value="tRNA-synt_1_2"/>
    <property type="match status" value="1"/>
</dbReference>
<evidence type="ECO:0000256" key="5">
    <source>
        <dbReference type="ARBA" id="ARBA00022840"/>
    </source>
</evidence>
<keyword evidence="7 9" id="KW-0030">Aminoacyl-tRNA synthetase</keyword>
<evidence type="ECO:0000256" key="8">
    <source>
        <dbReference type="ARBA" id="ARBA00047469"/>
    </source>
</evidence>
<dbReference type="InterPro" id="IPR009080">
    <property type="entry name" value="tRNAsynth_Ia_anticodon-bd"/>
</dbReference>
<comment type="caution">
    <text evidence="15">The sequence shown here is derived from an EMBL/GenBank/DDBJ whole genome shotgun (WGS) entry which is preliminary data.</text>
</comment>
<dbReference type="InterPro" id="IPR002300">
    <property type="entry name" value="aa-tRNA-synth_Ia"/>
</dbReference>
<dbReference type="SUPFAM" id="SSF52374">
    <property type="entry name" value="Nucleotidylyl transferase"/>
    <property type="match status" value="1"/>
</dbReference>
<dbReference type="InterPro" id="IPR002302">
    <property type="entry name" value="Leu-tRNA-ligase"/>
</dbReference>
<comment type="caution">
    <text evidence="9">Lacks conserved residue(s) required for the propagation of feature annotation.</text>
</comment>
<dbReference type="InterPro" id="IPR013155">
    <property type="entry name" value="M/V/L/I-tRNA-synth_anticd-bd"/>
</dbReference>
<dbReference type="Gene3D" id="3.90.740.10">
    <property type="entry name" value="Valyl/Leucyl/Isoleucyl-tRNA synthetase, editing domain"/>
    <property type="match status" value="1"/>
</dbReference>
<evidence type="ECO:0000259" key="13">
    <source>
        <dbReference type="Pfam" id="PF09334"/>
    </source>
</evidence>
<protein>
    <recommendedName>
        <fullName evidence="9">Leucine--tRNA ligase</fullName>
        <ecNumber evidence="9">6.1.1.4</ecNumber>
    </recommendedName>
    <alternativeName>
        <fullName evidence="9">Leucyl-tRNA synthetase</fullName>
        <shortName evidence="9">LeuRS</shortName>
    </alternativeName>
</protein>
<evidence type="ECO:0000259" key="14">
    <source>
        <dbReference type="Pfam" id="PF13603"/>
    </source>
</evidence>
<sequence length="813" mass="92417">MSENGQQAQGYQAQTIEPKWQKYWDEHHTFKTGEESGKPKFYALDMFPYPSGAGLHVGHPEGYTATDIVSRYKRMRGYNVLHPMGWDAFGLPAEQHALDTGEHPRDITVKNINNFRRQIKSLGFSYDWDREISTTDPDYYKWTQWIFIQLYNKGLAYVSELPVNWCPALGTVLANEEVIDGKSERGGHPVVRKPMRQWVLKITEYAERLLEDLEELDWSESIKDMQRNWIGKSKGAEVNFDIEGHEGNLTVFTTRPDTLFGASYCVLAPEHDLVSEITTPDQLEAVKAYQDQAARKSDLERTDLAKDKTGVFTGAYAVNPVNGAKLPIWIADYVLAGYGTGAIMAVPGHDTRDWEFAKQFGLEIIEVVKGGNVQEEAYSGGGELVNSGFLNGLGTEEAIPAMITWLEENGNGQGKTTYRLRDWLFSRQRYWGEPIPILHLEDGTMKTVPEDQLPLMLPDIEQIKPSGTGESPLANVTEWVETVDPETGMKARRETNTMPQWAGSCWYYLRFIDPHNQEELISKEKEREWMPVDLYIGGVEHAVLHLLYARFWHKVLYDLGVVSTKEPFQKLVNQGMILGTNNEKMSKSRGNVINPDEIVENYGADTLRIYEMFMGPLEATKPWNENGVEGAHRFLSRVWRLVVNEDGSLNSKITDNDGSDEFKRVWHKTIKKVTEDMEHLRFNTAISQLMIFINDAYKADSIPRKAIEDFTQLLAPFAPHITEELWERLGHQESITYAAWPAFDEAWTVDSEVEIVIQVNGKIVQRAMIAKDMSQEAMQEYSMSQDNVQQAIAGKTVRKVVAVPGKLVNIVAN</sequence>
<dbReference type="PANTHER" id="PTHR43740">
    <property type="entry name" value="LEUCYL-TRNA SYNTHETASE"/>
    <property type="match status" value="1"/>
</dbReference>
<evidence type="ECO:0000256" key="2">
    <source>
        <dbReference type="ARBA" id="ARBA00022490"/>
    </source>
</evidence>
<gene>
    <name evidence="9 15" type="primary">leuS</name>
    <name evidence="15" type="ORF">P4H66_25065</name>
</gene>
<feature type="domain" description="Aminoacyl-tRNA synthetase class Ia" evidence="11">
    <location>
        <begin position="420"/>
        <end position="610"/>
    </location>
</feature>
<dbReference type="CDD" id="cd07958">
    <property type="entry name" value="Anticodon_Ia_Leu_BEm"/>
    <property type="match status" value="1"/>
</dbReference>
<dbReference type="SUPFAM" id="SSF50677">
    <property type="entry name" value="ValRS/IleRS/LeuRS editing domain"/>
    <property type="match status" value="1"/>
</dbReference>
<evidence type="ECO:0000256" key="7">
    <source>
        <dbReference type="ARBA" id="ARBA00023146"/>
    </source>
</evidence>
<evidence type="ECO:0000256" key="1">
    <source>
        <dbReference type="ARBA" id="ARBA00005594"/>
    </source>
</evidence>